<evidence type="ECO:0000256" key="3">
    <source>
        <dbReference type="ARBA" id="ARBA00022475"/>
    </source>
</evidence>
<gene>
    <name evidence="13" type="ORF">SAMN06297251_10722</name>
</gene>
<evidence type="ECO:0000256" key="1">
    <source>
        <dbReference type="ARBA" id="ARBA00004651"/>
    </source>
</evidence>
<dbReference type="InterPro" id="IPR011066">
    <property type="entry name" value="MscS_channel_C_sf"/>
</dbReference>
<protein>
    <submittedName>
        <fullName evidence="13">Small conductance mechanosensitive channel</fullName>
    </submittedName>
</protein>
<evidence type="ECO:0000256" key="7">
    <source>
        <dbReference type="SAM" id="MobiDB-lite"/>
    </source>
</evidence>
<feature type="domain" description="Mechanosensitive ion channel MscS C-terminal" evidence="10">
    <location>
        <begin position="653"/>
        <end position="737"/>
    </location>
</feature>
<accession>A0A1W2BP31</accession>
<evidence type="ECO:0000259" key="10">
    <source>
        <dbReference type="Pfam" id="PF21082"/>
    </source>
</evidence>
<dbReference type="GO" id="GO:0008381">
    <property type="term" value="F:mechanosensitive monoatomic ion channel activity"/>
    <property type="evidence" value="ECO:0007669"/>
    <property type="project" value="InterPro"/>
</dbReference>
<dbReference type="InterPro" id="IPR006685">
    <property type="entry name" value="MscS_channel_2nd"/>
</dbReference>
<feature type="transmembrane region" description="Helical" evidence="8">
    <location>
        <begin position="288"/>
        <end position="310"/>
    </location>
</feature>
<dbReference type="SUPFAM" id="SSF50182">
    <property type="entry name" value="Sm-like ribonucleoproteins"/>
    <property type="match status" value="1"/>
</dbReference>
<keyword evidence="4 8" id="KW-0812">Transmembrane</keyword>
<dbReference type="Pfam" id="PF25392">
    <property type="entry name" value="MS_channel_TM1"/>
    <property type="match status" value="1"/>
</dbReference>
<dbReference type="InterPro" id="IPR011014">
    <property type="entry name" value="MscS_channel_TM-2"/>
</dbReference>
<feature type="transmembrane region" description="Helical" evidence="8">
    <location>
        <begin position="210"/>
        <end position="237"/>
    </location>
</feature>
<dbReference type="Gene3D" id="1.10.287.1260">
    <property type="match status" value="1"/>
</dbReference>
<organism evidence="13 14">
    <name type="scientific">Fulvimarina manganoxydans</name>
    <dbReference type="NCBI Taxonomy" id="937218"/>
    <lineage>
        <taxon>Bacteria</taxon>
        <taxon>Pseudomonadati</taxon>
        <taxon>Pseudomonadota</taxon>
        <taxon>Alphaproteobacteria</taxon>
        <taxon>Hyphomicrobiales</taxon>
        <taxon>Aurantimonadaceae</taxon>
        <taxon>Fulvimarina</taxon>
    </lineage>
</organism>
<feature type="transmembrane region" description="Helical" evidence="8">
    <location>
        <begin position="406"/>
        <end position="424"/>
    </location>
</feature>
<keyword evidence="6 8" id="KW-0472">Membrane</keyword>
<feature type="domain" description="Moderate conductance mechanosensitive channel YbiO-like transmembrane helix 1" evidence="12">
    <location>
        <begin position="401"/>
        <end position="479"/>
    </location>
</feature>
<evidence type="ECO:0000256" key="5">
    <source>
        <dbReference type="ARBA" id="ARBA00022989"/>
    </source>
</evidence>
<dbReference type="InterPro" id="IPR049142">
    <property type="entry name" value="MS_channel_1st"/>
</dbReference>
<dbReference type="AlphaFoldDB" id="A0A1W2BP31"/>
<proteinExistence type="inferred from homology"/>
<feature type="region of interest" description="Disordered" evidence="7">
    <location>
        <begin position="773"/>
        <end position="822"/>
    </location>
</feature>
<keyword evidence="5 8" id="KW-1133">Transmembrane helix</keyword>
<feature type="domain" description="Mechanosensitive ion channel transmembrane helices 2/3" evidence="11">
    <location>
        <begin position="539"/>
        <end position="579"/>
    </location>
</feature>
<evidence type="ECO:0000313" key="14">
    <source>
        <dbReference type="Proteomes" id="UP000192656"/>
    </source>
</evidence>
<dbReference type="InterPro" id="IPR057485">
    <property type="entry name" value="YbiO-like_TM1"/>
</dbReference>
<evidence type="ECO:0000313" key="13">
    <source>
        <dbReference type="EMBL" id="SMC74564.1"/>
    </source>
</evidence>
<dbReference type="Gene3D" id="3.30.70.100">
    <property type="match status" value="1"/>
</dbReference>
<dbReference type="PANTHER" id="PTHR30460:SF0">
    <property type="entry name" value="MODERATE CONDUCTANCE MECHANOSENSITIVE CHANNEL YBIO"/>
    <property type="match status" value="1"/>
</dbReference>
<feature type="transmembrane region" description="Helical" evidence="8">
    <location>
        <begin position="444"/>
        <end position="468"/>
    </location>
</feature>
<dbReference type="PANTHER" id="PTHR30460">
    <property type="entry name" value="MODERATE CONDUCTANCE MECHANOSENSITIVE CHANNEL YBIO"/>
    <property type="match status" value="1"/>
</dbReference>
<dbReference type="Pfam" id="PF21082">
    <property type="entry name" value="MS_channel_3rd"/>
    <property type="match status" value="1"/>
</dbReference>
<evidence type="ECO:0000256" key="2">
    <source>
        <dbReference type="ARBA" id="ARBA00008017"/>
    </source>
</evidence>
<feature type="transmembrane region" description="Helical" evidence="8">
    <location>
        <begin position="322"/>
        <end position="339"/>
    </location>
</feature>
<dbReference type="InterPro" id="IPR010920">
    <property type="entry name" value="LSM_dom_sf"/>
</dbReference>
<comment type="similarity">
    <text evidence="2">Belongs to the MscS (TC 1.A.23) family.</text>
</comment>
<dbReference type="InterPro" id="IPR049278">
    <property type="entry name" value="MS_channel_C"/>
</dbReference>
<reference evidence="13 14" key="1">
    <citation type="submission" date="2017-04" db="EMBL/GenBank/DDBJ databases">
        <authorList>
            <person name="Afonso C.L."/>
            <person name="Miller P.J."/>
            <person name="Scott M.A."/>
            <person name="Spackman E."/>
            <person name="Goraichik I."/>
            <person name="Dimitrov K.M."/>
            <person name="Suarez D.L."/>
            <person name="Swayne D.E."/>
        </authorList>
    </citation>
    <scope>NUCLEOTIDE SEQUENCE [LARGE SCALE GENOMIC DNA]</scope>
    <source>
        <strain evidence="13 14">CGMCC 1.10972</strain>
    </source>
</reference>
<feature type="transmembrane region" description="Helical" evidence="8">
    <location>
        <begin position="360"/>
        <end position="386"/>
    </location>
</feature>
<keyword evidence="3" id="KW-1003">Cell membrane</keyword>
<name>A0A1W2BP31_9HYPH</name>
<evidence type="ECO:0000259" key="12">
    <source>
        <dbReference type="Pfam" id="PF25392"/>
    </source>
</evidence>
<feature type="transmembrane region" description="Helical" evidence="8">
    <location>
        <begin position="534"/>
        <end position="554"/>
    </location>
</feature>
<dbReference type="SUPFAM" id="SSF82861">
    <property type="entry name" value="Mechanosensitive channel protein MscS (YggB), transmembrane region"/>
    <property type="match status" value="1"/>
</dbReference>
<sequence length="822" mass="88071">MGQARHSFIRALCAAQTALSHVKEGFMHRRMMAWLVLIVASLVTFAGPSFAQGVDSLTSSQSAGDTSGQAGEPSLDDLIAILENENTRAKLLESLKAAAYTAPTDAGAAEAPAAEDVPQTLPGQIADAVRSFIGSAADTGQDVLDSLDSSMVMLSGAGSIDIPDILTAILPVGLVAIVVFLVLGLGRIIKAPIFRGLSASTTEAGPLRKLFLLVVSGVVDALSIVLAWASGIVAAAVFFNGQPGINQQLFLNAFLLIEMIKVCLGIFVSPNYPALRLTPFSNRQASYWYFWFSRLISLLGYTFLFVAPVIHSSSSPQAADAVRFAVVIFSVLLMIALILKNRGTVRERLKRAHKNGDSSFGAHVNAFIGQVWWAVAIGFVLAAFIVWLRSPEEGLRFLTLATLKSIAAMAVGGLIVSVLTRWIASGIPIPESTKAKLPLLERRVNSFIPNALTVLRFVAVIAVLAYILEAWSLLHYSDWLATSAGQRLVGGFIGAGIILCVGVAIYLAVSSWVEYRLNPNFGKVPTARERTLLSLFRNAFTITMVVVVAMLVLSQIGIDIAPLLAGAGVVGLAVGFGAQKFVQDIITGAFIQIQNAMNEGDIVEVNGVSGTVEQLTVRSVGIRTLDGTWYLIPFSSVDQVANFSKDFAYYVADLGVAYRENVDDVKQLMQDAFDEMKEGPVADNLLSGFDMWGVNELGDSAVVVRGRVMTKPGTQWGVGRAYREIVKRMADERGIEIPFPHMTVWFGEDRKGKAPPIHVAQDVVATTAKPARIAEEPKLEDGKATTNQAPRRGDDAYGIHDSEGRPIPPDQGDIDSAGGGRG</sequence>
<evidence type="ECO:0000256" key="4">
    <source>
        <dbReference type="ARBA" id="ARBA00022692"/>
    </source>
</evidence>
<dbReference type="Proteomes" id="UP000192656">
    <property type="component" value="Unassembled WGS sequence"/>
</dbReference>
<evidence type="ECO:0000256" key="6">
    <source>
        <dbReference type="ARBA" id="ARBA00023136"/>
    </source>
</evidence>
<dbReference type="Pfam" id="PF21088">
    <property type="entry name" value="MS_channel_1st"/>
    <property type="match status" value="1"/>
</dbReference>
<feature type="transmembrane region" description="Helical" evidence="8">
    <location>
        <begin position="488"/>
        <end position="513"/>
    </location>
</feature>
<dbReference type="SUPFAM" id="SSF82689">
    <property type="entry name" value="Mechanosensitive channel protein MscS (YggB), C-terminal domain"/>
    <property type="match status" value="1"/>
</dbReference>
<dbReference type="InterPro" id="IPR045276">
    <property type="entry name" value="YbiO_bact"/>
</dbReference>
<dbReference type="Pfam" id="PF00924">
    <property type="entry name" value="MS_channel_2nd"/>
    <property type="match status" value="1"/>
</dbReference>
<feature type="transmembrane region" description="Helical" evidence="8">
    <location>
        <begin position="165"/>
        <end position="189"/>
    </location>
</feature>
<feature type="domain" description="Mechanosensitive ion channel MscS" evidence="9">
    <location>
        <begin position="581"/>
        <end position="645"/>
    </location>
</feature>
<dbReference type="GO" id="GO:0005886">
    <property type="term" value="C:plasma membrane"/>
    <property type="evidence" value="ECO:0007669"/>
    <property type="project" value="UniProtKB-SubCell"/>
</dbReference>
<comment type="subcellular location">
    <subcellularLocation>
        <location evidence="1">Cell membrane</location>
        <topology evidence="1">Multi-pass membrane protein</topology>
    </subcellularLocation>
</comment>
<feature type="compositionally biased region" description="Basic and acidic residues" evidence="7">
    <location>
        <begin position="773"/>
        <end position="783"/>
    </location>
</feature>
<dbReference type="Gene3D" id="2.30.30.60">
    <property type="match status" value="1"/>
</dbReference>
<keyword evidence="14" id="KW-1185">Reference proteome</keyword>
<dbReference type="EMBL" id="FWXR01000007">
    <property type="protein sequence ID" value="SMC74564.1"/>
    <property type="molecule type" value="Genomic_DNA"/>
</dbReference>
<feature type="transmembrane region" description="Helical" evidence="8">
    <location>
        <begin position="249"/>
        <end position="268"/>
    </location>
</feature>
<dbReference type="InterPro" id="IPR023408">
    <property type="entry name" value="MscS_beta-dom_sf"/>
</dbReference>
<dbReference type="STRING" id="937218.SAMN06297251_10722"/>
<evidence type="ECO:0000259" key="9">
    <source>
        <dbReference type="Pfam" id="PF00924"/>
    </source>
</evidence>
<feature type="compositionally biased region" description="Basic and acidic residues" evidence="7">
    <location>
        <begin position="791"/>
        <end position="804"/>
    </location>
</feature>
<evidence type="ECO:0000259" key="11">
    <source>
        <dbReference type="Pfam" id="PF21088"/>
    </source>
</evidence>
<evidence type="ECO:0000256" key="8">
    <source>
        <dbReference type="SAM" id="Phobius"/>
    </source>
</evidence>